<evidence type="ECO:0000256" key="1">
    <source>
        <dbReference type="SAM" id="Phobius"/>
    </source>
</evidence>
<keyword evidence="1" id="KW-1133">Transmembrane helix</keyword>
<reference evidence="2" key="1">
    <citation type="submission" date="2021-01" db="UniProtKB">
        <authorList>
            <consortium name="EnsemblMetazoa"/>
        </authorList>
    </citation>
    <scope>IDENTIFICATION</scope>
</reference>
<dbReference type="InterPro" id="IPR007720">
    <property type="entry name" value="PigQ/GPI1"/>
</dbReference>
<keyword evidence="3" id="KW-1185">Reference proteome</keyword>
<proteinExistence type="predicted"/>
<evidence type="ECO:0008006" key="4">
    <source>
        <dbReference type="Google" id="ProtNLM"/>
    </source>
</evidence>
<evidence type="ECO:0000313" key="3">
    <source>
        <dbReference type="Proteomes" id="UP000594260"/>
    </source>
</evidence>
<protein>
    <recommendedName>
        <fullName evidence="4">Phosphatidylinositol N-acetylglucosaminyltransferase subunit Q</fullName>
    </recommendedName>
</protein>
<dbReference type="CTD" id="117366"/>
<dbReference type="KEGG" id="vde:111249585"/>
<dbReference type="Pfam" id="PF05024">
    <property type="entry name" value="Gpi1"/>
    <property type="match status" value="1"/>
</dbReference>
<dbReference type="OrthoDB" id="70250at2759"/>
<keyword evidence="1" id="KW-0472">Membrane</keyword>
<accession>A0A7M7K178</accession>
<feature type="transmembrane region" description="Helical" evidence="1">
    <location>
        <begin position="336"/>
        <end position="358"/>
    </location>
</feature>
<sequence>MLQLLVIHRDVLQSLNGIDKSGNSVSSFFVARPTPDHRNLILTTVDRRPRRESHFIGVASTRAKRSKCFDFTLNLDSFEIQSYCEHFTCDQVLIVEDKKLYEHITGGVQSLLNSVSSSAALTEAHMVAPTAGTFGTVDNQASSLGSLRKLVTDTEIPSDTSGIPGYSATAFSTAVPSETASESTISKSGRRSGATSYLEHHSALVKLVLVFRSFSVGKELLILLLLDALLGIWLGPRLCWWWPRALESAVPQVRRIVAWLRAGTPLGLKLNPQVNQALAKFFTCHVNMWHVYVDVMLPSLRTLTDAVAARPCLPLSVQCSLICDIITLATVHVYCFYGYMCKIYSVWLSALVALLRIFRGLKWNPLRQRVDSLADSDPVLLGPIILTILVFLSPTVFLYYVVFSIMRCCVLVVNFSLGTVTHDMHVLLFNLLKSLTSQPVINIRKTKIVRINEFALKAEASYSRGTGKLLMAGLKRLIRLKELLTFCRDLCVGKIVYPL</sequence>
<dbReference type="PANTHER" id="PTHR21329">
    <property type="entry name" value="PHOSPHATIDYLINOSITOL N-ACETYLGLUCOSAMINYLTRANSFERASE SUBUNIT Q-RELATED"/>
    <property type="match status" value="1"/>
</dbReference>
<dbReference type="Proteomes" id="UP000594260">
    <property type="component" value="Unplaced"/>
</dbReference>
<dbReference type="PANTHER" id="PTHR21329:SF3">
    <property type="entry name" value="PHOSPHATIDYLINOSITOL N-ACETYLGLUCOSAMINYLTRANSFERASE SUBUNIT Q"/>
    <property type="match status" value="1"/>
</dbReference>
<feature type="transmembrane region" description="Helical" evidence="1">
    <location>
        <begin position="379"/>
        <end position="402"/>
    </location>
</feature>
<name>A0A7M7K178_VARDE</name>
<dbReference type="EnsemblMetazoa" id="XM_022803622">
    <property type="protein sequence ID" value="XP_022659357"/>
    <property type="gene ID" value="LOC111249585"/>
</dbReference>
<dbReference type="GeneID" id="111249585"/>
<dbReference type="GO" id="GO:0016020">
    <property type="term" value="C:membrane"/>
    <property type="evidence" value="ECO:0007669"/>
    <property type="project" value="InterPro"/>
</dbReference>
<evidence type="ECO:0000313" key="2">
    <source>
        <dbReference type="EnsemblMetazoa" id="XP_022659357"/>
    </source>
</evidence>
<keyword evidence="1" id="KW-0812">Transmembrane</keyword>
<dbReference type="InParanoid" id="A0A7M7K178"/>
<dbReference type="GO" id="GO:0005783">
    <property type="term" value="C:endoplasmic reticulum"/>
    <property type="evidence" value="ECO:0007669"/>
    <property type="project" value="TreeGrafter"/>
</dbReference>
<dbReference type="AlphaFoldDB" id="A0A7M7K178"/>
<dbReference type="RefSeq" id="XP_022659357.1">
    <property type="nucleotide sequence ID" value="XM_022803622.1"/>
</dbReference>
<dbReference type="GO" id="GO:0006506">
    <property type="term" value="P:GPI anchor biosynthetic process"/>
    <property type="evidence" value="ECO:0007669"/>
    <property type="project" value="InterPro"/>
</dbReference>
<organism evidence="2 3">
    <name type="scientific">Varroa destructor</name>
    <name type="common">Honeybee mite</name>
    <dbReference type="NCBI Taxonomy" id="109461"/>
    <lineage>
        <taxon>Eukaryota</taxon>
        <taxon>Metazoa</taxon>
        <taxon>Ecdysozoa</taxon>
        <taxon>Arthropoda</taxon>
        <taxon>Chelicerata</taxon>
        <taxon>Arachnida</taxon>
        <taxon>Acari</taxon>
        <taxon>Parasitiformes</taxon>
        <taxon>Mesostigmata</taxon>
        <taxon>Gamasina</taxon>
        <taxon>Dermanyssoidea</taxon>
        <taxon>Varroidae</taxon>
        <taxon>Varroa</taxon>
    </lineage>
</organism>